<dbReference type="AlphaFoldDB" id="A0A929FZQ4"/>
<evidence type="ECO:0000313" key="3">
    <source>
        <dbReference type="Proteomes" id="UP000598360"/>
    </source>
</evidence>
<proteinExistence type="predicted"/>
<comment type="caution">
    <text evidence="2">The sequence shown here is derived from an EMBL/GenBank/DDBJ whole genome shotgun (WGS) entry which is preliminary data.</text>
</comment>
<organism evidence="2 3">
    <name type="scientific">Saccharopolyspora montiporae</name>
    <dbReference type="NCBI Taxonomy" id="2781240"/>
    <lineage>
        <taxon>Bacteria</taxon>
        <taxon>Bacillati</taxon>
        <taxon>Actinomycetota</taxon>
        <taxon>Actinomycetes</taxon>
        <taxon>Pseudonocardiales</taxon>
        <taxon>Pseudonocardiaceae</taxon>
        <taxon>Saccharopolyspora</taxon>
    </lineage>
</organism>
<keyword evidence="3" id="KW-1185">Reference proteome</keyword>
<accession>A0A929FZQ4</accession>
<reference evidence="2" key="1">
    <citation type="submission" date="2020-10" db="EMBL/GenBank/DDBJ databases">
        <title>Diversity and distribution of actinomycetes associated with coral in the coast of Hainan.</title>
        <authorList>
            <person name="Li F."/>
        </authorList>
    </citation>
    <scope>NUCLEOTIDE SEQUENCE</scope>
    <source>
        <strain evidence="2">HNM0983</strain>
    </source>
</reference>
<protein>
    <submittedName>
        <fullName evidence="2">Uncharacterized protein</fullName>
    </submittedName>
</protein>
<gene>
    <name evidence="2" type="ORF">IQ251_05955</name>
</gene>
<feature type="region of interest" description="Disordered" evidence="1">
    <location>
        <begin position="127"/>
        <end position="147"/>
    </location>
</feature>
<feature type="compositionally biased region" description="Pro residues" evidence="1">
    <location>
        <begin position="129"/>
        <end position="138"/>
    </location>
</feature>
<dbReference type="RefSeq" id="WP_193927436.1">
    <property type="nucleotide sequence ID" value="NZ_JADEYC010000009.1"/>
</dbReference>
<dbReference type="Proteomes" id="UP000598360">
    <property type="component" value="Unassembled WGS sequence"/>
</dbReference>
<evidence type="ECO:0000313" key="2">
    <source>
        <dbReference type="EMBL" id="MBE9373987.1"/>
    </source>
</evidence>
<name>A0A929FZQ4_9PSEU</name>
<dbReference type="EMBL" id="JADEYC010000009">
    <property type="protein sequence ID" value="MBE9373987.1"/>
    <property type="molecule type" value="Genomic_DNA"/>
</dbReference>
<evidence type="ECO:0000256" key="1">
    <source>
        <dbReference type="SAM" id="MobiDB-lite"/>
    </source>
</evidence>
<sequence length="276" mass="29286">MGHDTELELLITVVVGAEDEHSAHTACQALVQRVGGRIVDSADCSDEEPGCWAVTISSPCAETGEHIAGLSRAVRNFMRGLGPDYARHRVACEPPTAWTVVDHPDLLDELVGGCERLMVEAWTAAELPGPGPVEPPEPAATAEDRPDAALPRLHLTVDVAAQRRAGAEWQARALVGRIARGAGCTSCEQHDDLWRVAFDLSPAEWNSGNSASWSPADREPAGAAVLRGAADRLGGSGWRHDRASASWTADRHLASGVAAIRLSVENPAETGDPEPR</sequence>